<dbReference type="EMBL" id="JAAMCP010000016">
    <property type="protein sequence ID" value="NTF39703.1"/>
    <property type="molecule type" value="Genomic_DNA"/>
</dbReference>
<evidence type="ECO:0000313" key="1">
    <source>
        <dbReference type="EMBL" id="NTF39703.1"/>
    </source>
</evidence>
<accession>A0AAE7US62</accession>
<dbReference type="EMBL" id="CP049209">
    <property type="protein sequence ID" value="QTG03519.1"/>
    <property type="molecule type" value="Genomic_DNA"/>
</dbReference>
<dbReference type="KEGG" id="arui:G6M88_23955"/>
<protein>
    <submittedName>
        <fullName evidence="2">Uncharacterized protein</fullName>
    </submittedName>
</protein>
<evidence type="ECO:0000313" key="4">
    <source>
        <dbReference type="Proteomes" id="UP000822331"/>
    </source>
</evidence>
<evidence type="ECO:0000313" key="2">
    <source>
        <dbReference type="EMBL" id="QTG03519.1"/>
    </source>
</evidence>
<gene>
    <name evidence="1" type="ORF">G6L72_23720</name>
    <name evidence="2" type="ORF">G6M88_23955</name>
</gene>
<organism evidence="2 3">
    <name type="scientific">Agrobacterium rubi</name>
    <dbReference type="NCBI Taxonomy" id="28099"/>
    <lineage>
        <taxon>Bacteria</taxon>
        <taxon>Pseudomonadati</taxon>
        <taxon>Pseudomonadota</taxon>
        <taxon>Alphaproteobacteria</taxon>
        <taxon>Hyphomicrobiales</taxon>
        <taxon>Rhizobiaceae</taxon>
        <taxon>Rhizobium/Agrobacterium group</taxon>
        <taxon>Agrobacterium</taxon>
    </lineage>
</organism>
<dbReference type="RefSeq" id="WP_065699078.1">
    <property type="nucleotide sequence ID" value="NZ_CP049209.1"/>
</dbReference>
<keyword evidence="2" id="KW-0614">Plasmid</keyword>
<sequence length="340" mass="38466">MADSAEHQFISQSLERALHVYSDTRLMGLREAERRKFDYGCMLLRDTTRPLVSQVLWNHEEGLEKDLRTLLFEGEAALKIYFVRDRIRNRAKIDEAIQSYRLNQATATLLRGLKIIAIPEGFDADSEVQRVWMDKHILETVSSDLLFAVVFGKLTAQDVRVFAQHGGPIGLKIAVLHAINTVGLEHGPTFEKQLGMRGSPLREVIAMLTGVGLVVAPAFSIQRVPTLKGRFLLDLARLLTFERETLNDWSDETKMILRYLNVDPTDGWQELDERKASAGFTSDLIISVRYAAQFGMDIMDSVGANPNFHSTFLTSNYLSGRYMGATEALWRDPEDVALFR</sequence>
<dbReference type="AlphaFoldDB" id="A0AAE7US62"/>
<proteinExistence type="predicted"/>
<keyword evidence="4" id="KW-1185">Reference proteome</keyword>
<reference evidence="2" key="2">
    <citation type="submission" date="2020-02" db="EMBL/GenBank/DDBJ databases">
        <title>Unexpected conservation and global transmission of agrobacterial virulence plasmids.</title>
        <authorList>
            <person name="Weisberg A.J."/>
            <person name="Davis E.W. II"/>
            <person name="Tabima J.R."/>
            <person name="Belcher M.S."/>
            <person name="Miller M."/>
            <person name="Kuo C.-H."/>
            <person name="Loper J.E."/>
            <person name="Grunwald N.J."/>
            <person name="Putnam M.L."/>
            <person name="Chang J.H."/>
        </authorList>
    </citation>
    <scope>NUCLEOTIDE SEQUENCE</scope>
    <source>
        <strain evidence="2">W2/73</strain>
        <plasmid evidence="2">pW2_73_2</plasmid>
    </source>
</reference>
<geneLocation type="plasmid" evidence="2 3">
    <name>pW2_73_2</name>
</geneLocation>
<dbReference type="Proteomes" id="UP000822331">
    <property type="component" value="Unassembled WGS sequence"/>
</dbReference>
<name>A0AAE7US62_9HYPH</name>
<reference evidence="1 4" key="1">
    <citation type="journal article" date="2020" name="Science">
        <title>Unexpected conservation and global transmission of agrobacterial virulence plasmids.</title>
        <authorList>
            <person name="Weisberg A.J."/>
            <person name="Davis E.W. 2nd"/>
            <person name="Tabima J."/>
            <person name="Belcher M.S."/>
            <person name="Miller M."/>
            <person name="Kuo C.H."/>
            <person name="Loper J.E."/>
            <person name="Grunwald N.J."/>
            <person name="Putnam M.L."/>
            <person name="Chang J.H."/>
        </authorList>
    </citation>
    <scope>NUCLEOTIDE SEQUENCE [LARGE SCALE GENOMIC DNA]</scope>
    <source>
        <strain evidence="1 4">A19/93</strain>
    </source>
</reference>
<dbReference type="Proteomes" id="UP000663912">
    <property type="component" value="Plasmid pW2_73_2"/>
</dbReference>
<evidence type="ECO:0000313" key="3">
    <source>
        <dbReference type="Proteomes" id="UP000663912"/>
    </source>
</evidence>